<evidence type="ECO:0000256" key="1">
    <source>
        <dbReference type="ARBA" id="ARBA00022450"/>
    </source>
</evidence>
<reference evidence="5 6" key="1">
    <citation type="submission" date="2016-08" db="EMBL/GenBank/DDBJ databases">
        <title>A Parts List for Fungal Cellulosomes Revealed by Comparative Genomics.</title>
        <authorList>
            <consortium name="DOE Joint Genome Institute"/>
            <person name="Haitjema C.H."/>
            <person name="Gilmore S.P."/>
            <person name="Henske J.K."/>
            <person name="Solomon K.V."/>
            <person name="De Groot R."/>
            <person name="Kuo A."/>
            <person name="Mondo S.J."/>
            <person name="Salamov A.A."/>
            <person name="Labutti K."/>
            <person name="Zhao Z."/>
            <person name="Chiniquy J."/>
            <person name="Barry K."/>
            <person name="Brewer H.M."/>
            <person name="Purvine S.O."/>
            <person name="Wright A.T."/>
            <person name="Boxma B."/>
            <person name="Van Alen T."/>
            <person name="Hackstein J.H."/>
            <person name="Baker S.E."/>
            <person name="Grigoriev I.V."/>
            <person name="O'Malley M.A."/>
        </authorList>
    </citation>
    <scope>NUCLEOTIDE SEQUENCE [LARGE SCALE GENOMIC DNA]</scope>
    <source>
        <strain evidence="5 6">G1</strain>
    </source>
</reference>
<comment type="caution">
    <text evidence="5">The sequence shown here is derived from an EMBL/GenBank/DDBJ whole genome shotgun (WGS) entry which is preliminary data.</text>
</comment>
<protein>
    <submittedName>
        <fullName evidence="5">Ketoacyl-synt-domain-containing protein</fullName>
    </submittedName>
</protein>
<dbReference type="SMART" id="SM00825">
    <property type="entry name" value="PKS_KS"/>
    <property type="match status" value="1"/>
</dbReference>
<organism evidence="5 6">
    <name type="scientific">Neocallimastix californiae</name>
    <dbReference type="NCBI Taxonomy" id="1754190"/>
    <lineage>
        <taxon>Eukaryota</taxon>
        <taxon>Fungi</taxon>
        <taxon>Fungi incertae sedis</taxon>
        <taxon>Chytridiomycota</taxon>
        <taxon>Chytridiomycota incertae sedis</taxon>
        <taxon>Neocallimastigomycetes</taxon>
        <taxon>Neocallimastigales</taxon>
        <taxon>Neocallimastigaceae</taxon>
        <taxon>Neocallimastix</taxon>
    </lineage>
</organism>
<evidence type="ECO:0000256" key="2">
    <source>
        <dbReference type="ARBA" id="ARBA00022553"/>
    </source>
</evidence>
<dbReference type="InterPro" id="IPR018201">
    <property type="entry name" value="Ketoacyl_synth_AS"/>
</dbReference>
<dbReference type="InterPro" id="IPR020841">
    <property type="entry name" value="PKS_Beta-ketoAc_synthase_dom"/>
</dbReference>
<keyword evidence="1" id="KW-0596">Phosphopantetheine</keyword>
<evidence type="ECO:0000259" key="4">
    <source>
        <dbReference type="PROSITE" id="PS52004"/>
    </source>
</evidence>
<dbReference type="Pfam" id="PF00109">
    <property type="entry name" value="ketoacyl-synt"/>
    <property type="match status" value="1"/>
</dbReference>
<dbReference type="CDD" id="cd00833">
    <property type="entry name" value="PKS"/>
    <property type="match status" value="1"/>
</dbReference>
<name>A0A1Y2DS98_9FUNG</name>
<dbReference type="GO" id="GO:0006633">
    <property type="term" value="P:fatty acid biosynthetic process"/>
    <property type="evidence" value="ECO:0007669"/>
    <property type="project" value="InterPro"/>
</dbReference>
<dbReference type="PANTHER" id="PTHR43775">
    <property type="entry name" value="FATTY ACID SYNTHASE"/>
    <property type="match status" value="1"/>
</dbReference>
<sequence>MKENGIIPPISAHSTPSGIAGRLSYFYKLFGPSFTIDTACSTGASALHSACRSLQFGDCDLSVVTGVKYLYSSSEFHRTSVARMTSPHGRCATFDKDADGFAPGEGCVTLILKRLEDAVRDGDNILFVILGTSSWSKWFKTMD</sequence>
<accession>A0A1Y2DS98</accession>
<keyword evidence="3" id="KW-0808">Transferase</keyword>
<dbReference type="InterPro" id="IPR014030">
    <property type="entry name" value="Ketoacyl_synth_N"/>
</dbReference>
<dbReference type="OrthoDB" id="329835at2759"/>
<evidence type="ECO:0000256" key="3">
    <source>
        <dbReference type="ARBA" id="ARBA00022679"/>
    </source>
</evidence>
<dbReference type="Gene3D" id="3.40.47.10">
    <property type="match status" value="1"/>
</dbReference>
<dbReference type="EMBL" id="MCOG01000058">
    <property type="protein sequence ID" value="ORY62014.1"/>
    <property type="molecule type" value="Genomic_DNA"/>
</dbReference>
<keyword evidence="2" id="KW-0597">Phosphoprotein</keyword>
<dbReference type="SUPFAM" id="SSF53901">
    <property type="entry name" value="Thiolase-like"/>
    <property type="match status" value="1"/>
</dbReference>
<dbReference type="PROSITE" id="PS00606">
    <property type="entry name" value="KS3_1"/>
    <property type="match status" value="1"/>
</dbReference>
<dbReference type="InterPro" id="IPR016039">
    <property type="entry name" value="Thiolase-like"/>
</dbReference>
<dbReference type="STRING" id="1754190.A0A1Y2DS98"/>
<gene>
    <name evidence="5" type="ORF">LY90DRAFT_642527</name>
</gene>
<dbReference type="GO" id="GO:0004312">
    <property type="term" value="F:fatty acid synthase activity"/>
    <property type="evidence" value="ECO:0007669"/>
    <property type="project" value="TreeGrafter"/>
</dbReference>
<keyword evidence="6" id="KW-1185">Reference proteome</keyword>
<feature type="domain" description="Ketosynthase family 3 (KS3)" evidence="4">
    <location>
        <begin position="1"/>
        <end position="143"/>
    </location>
</feature>
<dbReference type="InterPro" id="IPR050091">
    <property type="entry name" value="PKS_NRPS_Biosynth_Enz"/>
</dbReference>
<proteinExistence type="predicted"/>
<dbReference type="Proteomes" id="UP000193920">
    <property type="component" value="Unassembled WGS sequence"/>
</dbReference>
<dbReference type="GO" id="GO:0004315">
    <property type="term" value="F:3-oxoacyl-[acyl-carrier-protein] synthase activity"/>
    <property type="evidence" value="ECO:0007669"/>
    <property type="project" value="InterPro"/>
</dbReference>
<dbReference type="PANTHER" id="PTHR43775:SF37">
    <property type="entry name" value="SI:DKEY-61P9.11"/>
    <property type="match status" value="1"/>
</dbReference>
<dbReference type="AlphaFoldDB" id="A0A1Y2DS98"/>
<evidence type="ECO:0000313" key="5">
    <source>
        <dbReference type="EMBL" id="ORY62014.1"/>
    </source>
</evidence>
<evidence type="ECO:0000313" key="6">
    <source>
        <dbReference type="Proteomes" id="UP000193920"/>
    </source>
</evidence>
<dbReference type="PROSITE" id="PS52004">
    <property type="entry name" value="KS3_2"/>
    <property type="match status" value="1"/>
</dbReference>